<gene>
    <name evidence="1" type="ORF">D7231_24370</name>
</gene>
<dbReference type="RefSeq" id="WP_120757668.1">
    <property type="nucleotide sequence ID" value="NZ_RBAM01000010.1"/>
</dbReference>
<comment type="caution">
    <text evidence="1">The sequence shown here is derived from an EMBL/GenBank/DDBJ whole genome shotgun (WGS) entry which is preliminary data.</text>
</comment>
<protein>
    <submittedName>
        <fullName evidence="1">Uncharacterized protein</fullName>
    </submittedName>
</protein>
<sequence>MNVRIGDKADWSQGMAQYQATLRQGIFARDGVARMLFAFLFRTDCEPPEFAPWADTAPDGPREQR</sequence>
<keyword evidence="2" id="KW-1185">Reference proteome</keyword>
<dbReference type="AlphaFoldDB" id="A0A3B0AZV3"/>
<evidence type="ECO:0000313" key="1">
    <source>
        <dbReference type="EMBL" id="RKN65942.1"/>
    </source>
</evidence>
<proteinExistence type="predicted"/>
<organism evidence="1 2">
    <name type="scientific">Streptomyces klenkii</name>
    <dbReference type="NCBI Taxonomy" id="1420899"/>
    <lineage>
        <taxon>Bacteria</taxon>
        <taxon>Bacillati</taxon>
        <taxon>Actinomycetota</taxon>
        <taxon>Actinomycetes</taxon>
        <taxon>Kitasatosporales</taxon>
        <taxon>Streptomycetaceae</taxon>
        <taxon>Streptomyces</taxon>
    </lineage>
</organism>
<name>A0A3B0AZV3_9ACTN</name>
<accession>A0A3B0AZV3</accession>
<dbReference type="Proteomes" id="UP000270343">
    <property type="component" value="Unassembled WGS sequence"/>
</dbReference>
<reference evidence="1 2" key="1">
    <citation type="journal article" date="2015" name="Antonie Van Leeuwenhoek">
        <title>Streptomyces klenkii sp. nov., isolated from deep marine sediment.</title>
        <authorList>
            <person name="Veyisoglu A."/>
            <person name="Sahin N."/>
        </authorList>
    </citation>
    <scope>NUCLEOTIDE SEQUENCE [LARGE SCALE GENOMIC DNA]</scope>
    <source>
        <strain evidence="1 2">KCTC 29202</strain>
    </source>
</reference>
<evidence type="ECO:0000313" key="2">
    <source>
        <dbReference type="Proteomes" id="UP000270343"/>
    </source>
</evidence>
<dbReference type="EMBL" id="RBAM01000010">
    <property type="protein sequence ID" value="RKN65942.1"/>
    <property type="molecule type" value="Genomic_DNA"/>
</dbReference>